<keyword evidence="3" id="KW-1185">Reference proteome</keyword>
<evidence type="ECO:0000313" key="3">
    <source>
        <dbReference type="Proteomes" id="UP000070188"/>
    </source>
</evidence>
<dbReference type="AlphaFoldDB" id="A0A132MMK5"/>
<dbReference type="Proteomes" id="UP000070188">
    <property type="component" value="Unassembled WGS sequence"/>
</dbReference>
<feature type="region of interest" description="Disordered" evidence="1">
    <location>
        <begin position="1"/>
        <end position="38"/>
    </location>
</feature>
<dbReference type="EMBL" id="LAXD01000001">
    <property type="protein sequence ID" value="KWW99087.1"/>
    <property type="molecule type" value="Genomic_DNA"/>
</dbReference>
<reference evidence="3" key="1">
    <citation type="submission" date="2015-04" db="EMBL/GenBank/DDBJ databases">
        <title>Physiological reanalysis, assessment of diazotrophy, and genome sequences of multiple isolates of Streptomyces thermoautotrophicus.</title>
        <authorList>
            <person name="MacKellar D.C."/>
            <person name="Lieber L."/>
            <person name="Norman J."/>
            <person name="Bolger A."/>
            <person name="Tobin C."/>
            <person name="Murray J.W."/>
            <person name="Chang R."/>
            <person name="Ford T."/>
            <person name="Nguyen P.Q."/>
            <person name="Woodward J."/>
            <person name="Permingeat H."/>
            <person name="Joshi N.S."/>
            <person name="Silver P.A."/>
            <person name="Usadel B."/>
            <person name="Rutherford A.W."/>
            <person name="Friesen M."/>
            <person name="Prell J."/>
        </authorList>
    </citation>
    <scope>NUCLEOTIDE SEQUENCE [LARGE SCALE GENOMIC DNA]</scope>
    <source>
        <strain evidence="3">H1</strain>
    </source>
</reference>
<name>A0A132MMK5_9ACTN</name>
<sequence>MEVPRSSMGTSIARPVSSALHPPALKHAERAHAARYRP</sequence>
<comment type="caution">
    <text evidence="2">The sequence shown here is derived from an EMBL/GenBank/DDBJ whole genome shotgun (WGS) entry which is preliminary data.</text>
</comment>
<evidence type="ECO:0000256" key="1">
    <source>
        <dbReference type="SAM" id="MobiDB-lite"/>
    </source>
</evidence>
<accession>A0A132MMK5</accession>
<proteinExistence type="predicted"/>
<organism evidence="2 3">
    <name type="scientific">Carbonactinospora thermoautotrophica</name>
    <dbReference type="NCBI Taxonomy" id="1469144"/>
    <lineage>
        <taxon>Bacteria</taxon>
        <taxon>Bacillati</taxon>
        <taxon>Actinomycetota</taxon>
        <taxon>Actinomycetes</taxon>
        <taxon>Kitasatosporales</taxon>
        <taxon>Carbonactinosporaceae</taxon>
        <taxon>Carbonactinospora</taxon>
    </lineage>
</organism>
<evidence type="ECO:0000313" key="2">
    <source>
        <dbReference type="EMBL" id="KWW99087.1"/>
    </source>
</evidence>
<protein>
    <submittedName>
        <fullName evidence="2">Uncharacterized protein</fullName>
    </submittedName>
</protein>
<gene>
    <name evidence="2" type="ORF">LI90_719</name>
</gene>